<sequence>MASGDNECNAEDVLFKLLQMGTVAEYHNEFEMLIQREERPTIAIAKPNDLAARVQVQDLEQTTQGRGDEPNRILLVTIHHMLYHITVTYSSRQNARAARNSLHGRNIYDGCCQLDIQFLNLEELQVNQDDNVYYYWENCFSILNANGADNTKLPLSVDTFENNGGDDSELHVCDTWKIGIGDVHGLMNNGSIHSFVQPNAGERMRLRAMVMGRSYQWVGGSPEEATWE</sequence>
<reference evidence="4" key="2">
    <citation type="submission" date="2022-01" db="EMBL/GenBank/DDBJ databases">
        <authorList>
            <person name="Yamashiro T."/>
            <person name="Shiraishi A."/>
            <person name="Satake H."/>
            <person name="Nakayama K."/>
        </authorList>
    </citation>
    <scope>NUCLEOTIDE SEQUENCE</scope>
</reference>
<dbReference type="PANTHER" id="PTHR15592">
    <property type="entry name" value="MATRIN 3/NUCLEAR PROTEIN 220-RELATED"/>
    <property type="match status" value="1"/>
</dbReference>
<evidence type="ECO:0000313" key="4">
    <source>
        <dbReference type="EMBL" id="GJT09718.1"/>
    </source>
</evidence>
<dbReference type="InterPro" id="IPR012677">
    <property type="entry name" value="Nucleotide-bd_a/b_plait_sf"/>
</dbReference>
<gene>
    <name evidence="4" type="ORF">Tco_0856760</name>
</gene>
<keyword evidence="2" id="KW-0694">RNA-binding</keyword>
<proteinExistence type="predicted"/>
<dbReference type="Proteomes" id="UP001151760">
    <property type="component" value="Unassembled WGS sequence"/>
</dbReference>
<name>A0ABQ5B7B9_9ASTR</name>
<evidence type="ECO:0000256" key="1">
    <source>
        <dbReference type="ARBA" id="ARBA00022737"/>
    </source>
</evidence>
<evidence type="ECO:0000313" key="5">
    <source>
        <dbReference type="Proteomes" id="UP001151760"/>
    </source>
</evidence>
<protein>
    <submittedName>
        <fullName evidence="4">Polypyrimidine tract-binding protein homolog 3</fullName>
    </submittedName>
</protein>
<reference evidence="4" key="1">
    <citation type="journal article" date="2022" name="Int. J. Mol. Sci.">
        <title>Draft Genome of Tanacetum Coccineum: Genomic Comparison of Closely Related Tanacetum-Family Plants.</title>
        <authorList>
            <person name="Yamashiro T."/>
            <person name="Shiraishi A."/>
            <person name="Nakayama K."/>
            <person name="Satake H."/>
        </authorList>
    </citation>
    <scope>NUCLEOTIDE SEQUENCE</scope>
</reference>
<keyword evidence="1" id="KW-0677">Repeat</keyword>
<dbReference type="Gene3D" id="3.30.70.330">
    <property type="match status" value="1"/>
</dbReference>
<dbReference type="InterPro" id="IPR021790">
    <property type="entry name" value="PTBP1-like_RRM2"/>
</dbReference>
<evidence type="ECO:0000259" key="3">
    <source>
        <dbReference type="Pfam" id="PF11835"/>
    </source>
</evidence>
<organism evidence="4 5">
    <name type="scientific">Tanacetum coccineum</name>
    <dbReference type="NCBI Taxonomy" id="301880"/>
    <lineage>
        <taxon>Eukaryota</taxon>
        <taxon>Viridiplantae</taxon>
        <taxon>Streptophyta</taxon>
        <taxon>Embryophyta</taxon>
        <taxon>Tracheophyta</taxon>
        <taxon>Spermatophyta</taxon>
        <taxon>Magnoliopsida</taxon>
        <taxon>eudicotyledons</taxon>
        <taxon>Gunneridae</taxon>
        <taxon>Pentapetalae</taxon>
        <taxon>asterids</taxon>
        <taxon>campanulids</taxon>
        <taxon>Asterales</taxon>
        <taxon>Asteraceae</taxon>
        <taxon>Asteroideae</taxon>
        <taxon>Anthemideae</taxon>
        <taxon>Anthemidinae</taxon>
        <taxon>Tanacetum</taxon>
    </lineage>
</organism>
<keyword evidence="5" id="KW-1185">Reference proteome</keyword>
<evidence type="ECO:0000256" key="2">
    <source>
        <dbReference type="ARBA" id="ARBA00022884"/>
    </source>
</evidence>
<comment type="caution">
    <text evidence="4">The sequence shown here is derived from an EMBL/GenBank/DDBJ whole genome shotgun (WGS) entry which is preliminary data.</text>
</comment>
<dbReference type="EMBL" id="BQNB010012930">
    <property type="protein sequence ID" value="GJT09718.1"/>
    <property type="molecule type" value="Genomic_DNA"/>
</dbReference>
<dbReference type="Pfam" id="PF11835">
    <property type="entry name" value="RRM_8"/>
    <property type="match status" value="1"/>
</dbReference>
<feature type="domain" description="PTBP1-like RNA recognition motif 2" evidence="3">
    <location>
        <begin position="59"/>
        <end position="119"/>
    </location>
</feature>
<accession>A0ABQ5B7B9</accession>